<dbReference type="PANTHER" id="PTHR10989:SF16">
    <property type="entry name" value="AT02829P-RELATED"/>
    <property type="match status" value="1"/>
</dbReference>
<sequence length="254" mass="27938">MIVLPSQTPPLKMSRPHPSTTTPKAVDAHPKTLRIIFHVVSAAIMINGFVGIQGSPITNAIGPQYGGFFQYLTILGLFASVTCMLLSTISDYLPGVTFFRPIKRVFLLAALPVELVISSIYWSLVLFAPHLMLPSNSSAGNPSEPSSAEGMDSLFRIPLWMDISMHLVPALALIADFFLLERKFRPPQSTYGALLLATTFGIAYGFWAEHCASINGQFAYPFLNIMNLEQRVATYVGATFGAWAVFRGLNWLHK</sequence>
<accession>A0AAJ8LEF0</accession>
<feature type="transmembrane region" description="Helical" evidence="6">
    <location>
        <begin position="35"/>
        <end position="56"/>
    </location>
</feature>
<proteinExistence type="predicted"/>
<feature type="transmembrane region" description="Helical" evidence="6">
    <location>
        <begin position="232"/>
        <end position="252"/>
    </location>
</feature>
<dbReference type="GO" id="GO:0016020">
    <property type="term" value="C:membrane"/>
    <property type="evidence" value="ECO:0007669"/>
    <property type="project" value="InterPro"/>
</dbReference>
<name>A0AAJ8LEF0_9TREE</name>
<organism evidence="7 8">
    <name type="scientific">Kwoniella shandongensis</name>
    <dbReference type="NCBI Taxonomy" id="1734106"/>
    <lineage>
        <taxon>Eukaryota</taxon>
        <taxon>Fungi</taxon>
        <taxon>Dikarya</taxon>
        <taxon>Basidiomycota</taxon>
        <taxon>Agaricomycotina</taxon>
        <taxon>Tremellomycetes</taxon>
        <taxon>Tremellales</taxon>
        <taxon>Cryptococcaceae</taxon>
        <taxon>Kwoniella</taxon>
    </lineage>
</organism>
<gene>
    <name evidence="7" type="ORF">CI109_100194</name>
</gene>
<dbReference type="RefSeq" id="XP_031858838.2">
    <property type="nucleotide sequence ID" value="XM_032006919.2"/>
</dbReference>
<dbReference type="PANTHER" id="PTHR10989">
    <property type="entry name" value="ANDROGEN-INDUCED PROTEIN 1-RELATED"/>
    <property type="match status" value="1"/>
</dbReference>
<keyword evidence="2 6" id="KW-0812">Transmembrane</keyword>
<dbReference type="Proteomes" id="UP000322225">
    <property type="component" value="Chromosome 1"/>
</dbReference>
<evidence type="ECO:0000256" key="2">
    <source>
        <dbReference type="ARBA" id="ARBA00022692"/>
    </source>
</evidence>
<feature type="region of interest" description="Disordered" evidence="5">
    <location>
        <begin position="1"/>
        <end position="25"/>
    </location>
</feature>
<feature type="transmembrane region" description="Helical" evidence="6">
    <location>
        <begin position="105"/>
        <end position="128"/>
    </location>
</feature>
<evidence type="ECO:0008006" key="9">
    <source>
        <dbReference type="Google" id="ProtNLM"/>
    </source>
</evidence>
<evidence type="ECO:0000313" key="8">
    <source>
        <dbReference type="Proteomes" id="UP000322225"/>
    </source>
</evidence>
<feature type="transmembrane region" description="Helical" evidence="6">
    <location>
        <begin position="191"/>
        <end position="208"/>
    </location>
</feature>
<dbReference type="GeneID" id="43591084"/>
<evidence type="ECO:0000256" key="1">
    <source>
        <dbReference type="ARBA" id="ARBA00004127"/>
    </source>
</evidence>
<reference evidence="7" key="2">
    <citation type="submission" date="2024-01" db="EMBL/GenBank/DDBJ databases">
        <title>Comparative genomics of Cryptococcus and Kwoniella reveals pathogenesis evolution and contrasting modes of karyotype evolution via chromosome fusion or intercentromeric recombination.</title>
        <authorList>
            <person name="Coelho M.A."/>
            <person name="David-Palma M."/>
            <person name="Shea T."/>
            <person name="Bowers K."/>
            <person name="McGinley-Smith S."/>
            <person name="Mohammad A.W."/>
            <person name="Gnirke A."/>
            <person name="Yurkov A.M."/>
            <person name="Nowrousian M."/>
            <person name="Sun S."/>
            <person name="Cuomo C.A."/>
            <person name="Heitman J."/>
        </authorList>
    </citation>
    <scope>NUCLEOTIDE SEQUENCE</scope>
    <source>
        <strain evidence="7">CBS 12478</strain>
    </source>
</reference>
<comment type="subcellular location">
    <subcellularLocation>
        <location evidence="1">Endomembrane system</location>
        <topology evidence="1">Multi-pass membrane protein</topology>
    </subcellularLocation>
</comment>
<reference evidence="7" key="1">
    <citation type="submission" date="2017-08" db="EMBL/GenBank/DDBJ databases">
        <authorList>
            <person name="Cuomo C."/>
            <person name="Billmyre B."/>
            <person name="Heitman J."/>
        </authorList>
    </citation>
    <scope>NUCLEOTIDE SEQUENCE</scope>
    <source>
        <strain evidence="7">CBS 12478</strain>
    </source>
</reference>
<evidence type="ECO:0000256" key="5">
    <source>
        <dbReference type="SAM" id="MobiDB-lite"/>
    </source>
</evidence>
<keyword evidence="3 6" id="KW-1133">Transmembrane helix</keyword>
<feature type="transmembrane region" description="Helical" evidence="6">
    <location>
        <begin position="159"/>
        <end position="179"/>
    </location>
</feature>
<feature type="transmembrane region" description="Helical" evidence="6">
    <location>
        <begin position="68"/>
        <end position="93"/>
    </location>
</feature>
<evidence type="ECO:0000256" key="4">
    <source>
        <dbReference type="ARBA" id="ARBA00023136"/>
    </source>
</evidence>
<evidence type="ECO:0000313" key="7">
    <source>
        <dbReference type="EMBL" id="WWD15771.1"/>
    </source>
</evidence>
<keyword evidence="4 6" id="KW-0472">Membrane</keyword>
<dbReference type="Pfam" id="PF04750">
    <property type="entry name" value="Far-17a_AIG1"/>
    <property type="match status" value="1"/>
</dbReference>
<keyword evidence="8" id="KW-1185">Reference proteome</keyword>
<dbReference type="EMBL" id="CP144051">
    <property type="protein sequence ID" value="WWD15771.1"/>
    <property type="molecule type" value="Genomic_DNA"/>
</dbReference>
<dbReference type="KEGG" id="ksn:43591084"/>
<evidence type="ECO:0000256" key="3">
    <source>
        <dbReference type="ARBA" id="ARBA00022989"/>
    </source>
</evidence>
<protein>
    <recommendedName>
        <fullName evidence="9">FAR-17a/AIG1-like protein</fullName>
    </recommendedName>
</protein>
<dbReference type="GO" id="GO:0012505">
    <property type="term" value="C:endomembrane system"/>
    <property type="evidence" value="ECO:0007669"/>
    <property type="project" value="UniProtKB-SubCell"/>
</dbReference>
<dbReference type="AlphaFoldDB" id="A0AAJ8LEF0"/>
<dbReference type="InterPro" id="IPR006838">
    <property type="entry name" value="ADTRP_AIG1"/>
</dbReference>
<evidence type="ECO:0000256" key="6">
    <source>
        <dbReference type="SAM" id="Phobius"/>
    </source>
</evidence>